<dbReference type="GO" id="GO:0008483">
    <property type="term" value="F:transaminase activity"/>
    <property type="evidence" value="ECO:0007669"/>
    <property type="project" value="UniProtKB-KW"/>
</dbReference>
<organism evidence="4 5">
    <name type="scientific">Rubneribacter badeniensis</name>
    <dbReference type="NCBI Taxonomy" id="2070688"/>
    <lineage>
        <taxon>Bacteria</taxon>
        <taxon>Bacillati</taxon>
        <taxon>Actinomycetota</taxon>
        <taxon>Coriobacteriia</taxon>
        <taxon>Eggerthellales</taxon>
        <taxon>Eggerthellaceae</taxon>
        <taxon>Rubneribacter</taxon>
    </lineage>
</organism>
<gene>
    <name evidence="4" type="ORF">C2L80_04925</name>
    <name evidence="3" type="ORF">K8V16_03880</name>
</gene>
<dbReference type="RefSeq" id="WP_087195896.1">
    <property type="nucleotide sequence ID" value="NZ_PPEL01000018.1"/>
</dbReference>
<feature type="domain" description="Aminotransferase class I/classII large" evidence="2">
    <location>
        <begin position="34"/>
        <end position="380"/>
    </location>
</feature>
<comment type="similarity">
    <text evidence="1">Belongs to the class-I pyridoxal-phosphate-dependent aminotransferase family.</text>
</comment>
<protein>
    <recommendedName>
        <fullName evidence="1">Aminotransferase</fullName>
        <ecNumber evidence="1">2.6.1.-</ecNumber>
    </recommendedName>
</protein>
<dbReference type="AlphaFoldDB" id="A0A2K2U5Z3"/>
<dbReference type="Pfam" id="PF00155">
    <property type="entry name" value="Aminotran_1_2"/>
    <property type="match status" value="1"/>
</dbReference>
<name>A0A2K2U5Z3_9ACTN</name>
<reference evidence="3" key="2">
    <citation type="journal article" date="2021" name="PeerJ">
        <title>Extensive microbial diversity within the chicken gut microbiome revealed by metagenomics and culture.</title>
        <authorList>
            <person name="Gilroy R."/>
            <person name="Ravi A."/>
            <person name="Getino M."/>
            <person name="Pursley I."/>
            <person name="Horton D.L."/>
            <person name="Alikhan N.F."/>
            <person name="Baker D."/>
            <person name="Gharbi K."/>
            <person name="Hall N."/>
            <person name="Watson M."/>
            <person name="Adriaenssens E.M."/>
            <person name="Foster-Nyarko E."/>
            <person name="Jarju S."/>
            <person name="Secka A."/>
            <person name="Antonio M."/>
            <person name="Oren A."/>
            <person name="Chaudhuri R.R."/>
            <person name="La Ragione R."/>
            <person name="Hildebrand F."/>
            <person name="Pallen M.J."/>
        </authorList>
    </citation>
    <scope>NUCLEOTIDE SEQUENCE</scope>
    <source>
        <strain evidence="3">USAMLcec12-2067</strain>
    </source>
</reference>
<reference evidence="3" key="3">
    <citation type="submission" date="2021-09" db="EMBL/GenBank/DDBJ databases">
        <authorList>
            <person name="Gilroy R."/>
        </authorList>
    </citation>
    <scope>NUCLEOTIDE SEQUENCE</scope>
    <source>
        <strain evidence="3">USAMLcec12-2067</strain>
    </source>
</reference>
<dbReference type="GO" id="GO:0030170">
    <property type="term" value="F:pyridoxal phosphate binding"/>
    <property type="evidence" value="ECO:0007669"/>
    <property type="project" value="InterPro"/>
</dbReference>
<comment type="cofactor">
    <cofactor evidence="1">
        <name>pyridoxal 5'-phosphate</name>
        <dbReference type="ChEBI" id="CHEBI:597326"/>
    </cofactor>
</comment>
<sequence length="394" mass="42326">MVNERMHGLGAEPSAIRELFAYGMARKAEIGDENVFDFSIGNPSVPAPDAVKDAALALLEQPAVSLHGYSPASGVPEVRATIADSICRRFGIEASPENIYMTVGAAASIAISVSAVTEPGDEVIVISPYFPEYKVWIETAGCTCVEVPAHVPDFQPDIDALAAAIGPKTSAVIINTPNNPVGAVYSRASLEALADLLSTKEAELGRELYLISDEPYREIVYDGIEVPYVPNVYARTLVCYSYSKSLSLPGERIGYIYVSDRMDNAAQVVAAVAGAGRALGYICAPVLFQRVIAACVDEPSDVASYAANRALLTEGLAALGYEFVEPQGAFYLWVRALEDDAQTFSDRAKAHELLLVPSDSFGVGGWVRVSYCIARDTIERSMPAFKALMEEYRG</sequence>
<reference evidence="4 5" key="1">
    <citation type="journal article" date="2018" name="Int. J. Syst. Evol. Microbiol.">
        <title>Rubneribacter badeniensis gen. nov., sp. nov. and Enteroscipio rubneri gen. nov., sp. nov., new members of the Eggerthellaceae isolated from human faeces.</title>
        <authorList>
            <person name="Danylec N."/>
            <person name="Gobl A."/>
            <person name="Stoll D.A."/>
            <person name="Hetzer B."/>
            <person name="Kulling S.E."/>
            <person name="Huch M."/>
        </authorList>
    </citation>
    <scope>NUCLEOTIDE SEQUENCE [LARGE SCALE GENOMIC DNA]</scope>
    <source>
        <strain evidence="4 5">ResAG-85</strain>
    </source>
</reference>
<dbReference type="InterPro" id="IPR004838">
    <property type="entry name" value="NHTrfase_class1_PyrdxlP-BS"/>
</dbReference>
<evidence type="ECO:0000313" key="3">
    <source>
        <dbReference type="EMBL" id="HJH42915.1"/>
    </source>
</evidence>
<evidence type="ECO:0000313" key="5">
    <source>
        <dbReference type="Proteomes" id="UP000236488"/>
    </source>
</evidence>
<dbReference type="PANTHER" id="PTHR42691:SF1">
    <property type="entry name" value="ASPARTATE AMINOTRANSFERASE YHDR-RELATED"/>
    <property type="match status" value="1"/>
</dbReference>
<dbReference type="EC" id="2.6.1.-" evidence="1"/>
<dbReference type="InterPro" id="IPR015421">
    <property type="entry name" value="PyrdxlP-dep_Trfase_major"/>
</dbReference>
<dbReference type="SUPFAM" id="SSF53383">
    <property type="entry name" value="PLP-dependent transferases"/>
    <property type="match status" value="1"/>
</dbReference>
<dbReference type="PROSITE" id="PS00105">
    <property type="entry name" value="AA_TRANSFER_CLASS_1"/>
    <property type="match status" value="1"/>
</dbReference>
<dbReference type="EMBL" id="PPEL01000018">
    <property type="protein sequence ID" value="PNV65755.1"/>
    <property type="molecule type" value="Genomic_DNA"/>
</dbReference>
<evidence type="ECO:0000256" key="1">
    <source>
        <dbReference type="RuleBase" id="RU000481"/>
    </source>
</evidence>
<dbReference type="PRINTS" id="PR00753">
    <property type="entry name" value="ACCSYNTHASE"/>
</dbReference>
<keyword evidence="5" id="KW-1185">Reference proteome</keyword>
<dbReference type="Proteomes" id="UP000789325">
    <property type="component" value="Unassembled WGS sequence"/>
</dbReference>
<accession>A0A2K2U5Z3</accession>
<keyword evidence="1 4" id="KW-0032">Aminotransferase</keyword>
<dbReference type="Proteomes" id="UP000236488">
    <property type="component" value="Unassembled WGS sequence"/>
</dbReference>
<dbReference type="InterPro" id="IPR015424">
    <property type="entry name" value="PyrdxlP-dep_Trfase"/>
</dbReference>
<proteinExistence type="inferred from homology"/>
<dbReference type="CDD" id="cd00609">
    <property type="entry name" value="AAT_like"/>
    <property type="match status" value="1"/>
</dbReference>
<evidence type="ECO:0000313" key="4">
    <source>
        <dbReference type="EMBL" id="PNV65755.1"/>
    </source>
</evidence>
<evidence type="ECO:0000259" key="2">
    <source>
        <dbReference type="Pfam" id="PF00155"/>
    </source>
</evidence>
<dbReference type="PANTHER" id="PTHR42691">
    <property type="entry name" value="ASPARTATE AMINOTRANSFERASE YHDR-RELATED"/>
    <property type="match status" value="1"/>
</dbReference>
<comment type="caution">
    <text evidence="4">The sequence shown here is derived from an EMBL/GenBank/DDBJ whole genome shotgun (WGS) entry which is preliminary data.</text>
</comment>
<keyword evidence="1 4" id="KW-0808">Transferase</keyword>
<dbReference type="NCBIfam" id="NF005305">
    <property type="entry name" value="PRK06836.1"/>
    <property type="match status" value="1"/>
</dbReference>
<dbReference type="Gene3D" id="3.40.640.10">
    <property type="entry name" value="Type I PLP-dependent aspartate aminotransferase-like (Major domain)"/>
    <property type="match status" value="1"/>
</dbReference>
<dbReference type="EMBL" id="DYZL01000073">
    <property type="protein sequence ID" value="HJH42915.1"/>
    <property type="molecule type" value="Genomic_DNA"/>
</dbReference>
<dbReference type="InterPro" id="IPR004839">
    <property type="entry name" value="Aminotransferase_I/II_large"/>
</dbReference>